<feature type="compositionally biased region" description="Polar residues" evidence="1">
    <location>
        <begin position="145"/>
        <end position="156"/>
    </location>
</feature>
<comment type="caution">
    <text evidence="3">The sequence shown here is derived from an EMBL/GenBank/DDBJ whole genome shotgun (WGS) entry which is preliminary data.</text>
</comment>
<keyword evidence="2" id="KW-0812">Transmembrane</keyword>
<name>A0AAW0TIY4_SCYPA</name>
<keyword evidence="4" id="KW-1185">Reference proteome</keyword>
<feature type="region of interest" description="Disordered" evidence="1">
    <location>
        <begin position="136"/>
        <end position="156"/>
    </location>
</feature>
<gene>
    <name evidence="3" type="ORF">O3P69_010810</name>
</gene>
<keyword evidence="2" id="KW-1133">Transmembrane helix</keyword>
<proteinExistence type="predicted"/>
<dbReference type="EMBL" id="JARAKH010000031">
    <property type="protein sequence ID" value="KAK8386387.1"/>
    <property type="molecule type" value="Genomic_DNA"/>
</dbReference>
<feature type="transmembrane region" description="Helical" evidence="2">
    <location>
        <begin position="60"/>
        <end position="86"/>
    </location>
</feature>
<evidence type="ECO:0000256" key="1">
    <source>
        <dbReference type="SAM" id="MobiDB-lite"/>
    </source>
</evidence>
<dbReference type="Proteomes" id="UP001487740">
    <property type="component" value="Unassembled WGS sequence"/>
</dbReference>
<keyword evidence="2" id="KW-0472">Membrane</keyword>
<evidence type="ECO:0000313" key="3">
    <source>
        <dbReference type="EMBL" id="KAK8386387.1"/>
    </source>
</evidence>
<accession>A0AAW0TIY4</accession>
<evidence type="ECO:0000256" key="2">
    <source>
        <dbReference type="SAM" id="Phobius"/>
    </source>
</evidence>
<feature type="transmembrane region" description="Helical" evidence="2">
    <location>
        <begin position="20"/>
        <end position="40"/>
    </location>
</feature>
<reference evidence="3 4" key="1">
    <citation type="submission" date="2023-03" db="EMBL/GenBank/DDBJ databases">
        <title>High-quality genome of Scylla paramamosain provides insights in environmental adaptation.</title>
        <authorList>
            <person name="Zhang L."/>
        </authorList>
    </citation>
    <scope>NUCLEOTIDE SEQUENCE [LARGE SCALE GENOMIC DNA]</scope>
    <source>
        <strain evidence="3">LZ_2023a</strain>
        <tissue evidence="3">Muscle</tissue>
    </source>
</reference>
<dbReference type="AlphaFoldDB" id="A0AAW0TIY4"/>
<protein>
    <submittedName>
        <fullName evidence="3">Uncharacterized protein</fullName>
    </submittedName>
</protein>
<organism evidence="3 4">
    <name type="scientific">Scylla paramamosain</name>
    <name type="common">Mud crab</name>
    <dbReference type="NCBI Taxonomy" id="85552"/>
    <lineage>
        <taxon>Eukaryota</taxon>
        <taxon>Metazoa</taxon>
        <taxon>Ecdysozoa</taxon>
        <taxon>Arthropoda</taxon>
        <taxon>Crustacea</taxon>
        <taxon>Multicrustacea</taxon>
        <taxon>Malacostraca</taxon>
        <taxon>Eumalacostraca</taxon>
        <taxon>Eucarida</taxon>
        <taxon>Decapoda</taxon>
        <taxon>Pleocyemata</taxon>
        <taxon>Brachyura</taxon>
        <taxon>Eubrachyura</taxon>
        <taxon>Portunoidea</taxon>
        <taxon>Portunidae</taxon>
        <taxon>Portuninae</taxon>
        <taxon>Scylla</taxon>
    </lineage>
</organism>
<evidence type="ECO:0000313" key="4">
    <source>
        <dbReference type="Proteomes" id="UP001487740"/>
    </source>
</evidence>
<sequence length="156" mass="17003">MVEGVSIHGRMYISTKTPPYLLTVAVFMGIASGICLGKCINKTCLIIDEFCKNDRKGCIISGYCFAAIGSISLVAAITLQFIIMWAQKRNAEESVQQGVRTGHQDNYPIEAVAGEYSSTEPENPALVRFVVKEQAPPIASYPGEQEQQQRPPTSSS</sequence>